<keyword evidence="5" id="KW-0067">ATP-binding</keyword>
<dbReference type="GO" id="GO:0005524">
    <property type="term" value="F:ATP binding"/>
    <property type="evidence" value="ECO:0007669"/>
    <property type="project" value="UniProtKB-KW"/>
</dbReference>
<dbReference type="AlphaFoldDB" id="A0A0C2M1R5"/>
<dbReference type="Pfam" id="PF00069">
    <property type="entry name" value="Pkinase"/>
    <property type="match status" value="1"/>
</dbReference>
<keyword evidence="3" id="KW-0547">Nucleotide-binding</keyword>
<protein>
    <submittedName>
        <fullName evidence="7">MAP kinase kinase kinase mkh1</fullName>
    </submittedName>
</protein>
<keyword evidence="1" id="KW-0723">Serine/threonine-protein kinase</keyword>
<sequence length="113" mass="12680">MAPEVARGDKYGVEVDIWSLGCVMIELCTGEPPLYYLEPSHVIVQLKNQKEAPFIPVKTDRVVSPLMIPFMELCFLPSKINRASADHLLIHPFLSQVCEPKDLQELLSLLSMG</sequence>
<evidence type="ECO:0000256" key="1">
    <source>
        <dbReference type="ARBA" id="ARBA00022527"/>
    </source>
</evidence>
<evidence type="ECO:0000259" key="6">
    <source>
        <dbReference type="PROSITE" id="PS50011"/>
    </source>
</evidence>
<dbReference type="GO" id="GO:0004674">
    <property type="term" value="F:protein serine/threonine kinase activity"/>
    <property type="evidence" value="ECO:0007669"/>
    <property type="project" value="UniProtKB-KW"/>
</dbReference>
<dbReference type="PROSITE" id="PS50011">
    <property type="entry name" value="PROTEIN_KINASE_DOM"/>
    <property type="match status" value="1"/>
</dbReference>
<dbReference type="SUPFAM" id="SSF56112">
    <property type="entry name" value="Protein kinase-like (PK-like)"/>
    <property type="match status" value="1"/>
</dbReference>
<evidence type="ECO:0000256" key="5">
    <source>
        <dbReference type="ARBA" id="ARBA00022840"/>
    </source>
</evidence>
<name>A0A0C2M1R5_THEKT</name>
<gene>
    <name evidence="7" type="ORF">RF11_13984</name>
</gene>
<dbReference type="Gene3D" id="1.10.510.10">
    <property type="entry name" value="Transferase(Phosphotransferase) domain 1"/>
    <property type="match status" value="1"/>
</dbReference>
<proteinExistence type="predicted"/>
<evidence type="ECO:0000256" key="4">
    <source>
        <dbReference type="ARBA" id="ARBA00022777"/>
    </source>
</evidence>
<dbReference type="InterPro" id="IPR000719">
    <property type="entry name" value="Prot_kinase_dom"/>
</dbReference>
<keyword evidence="8" id="KW-1185">Reference proteome</keyword>
<keyword evidence="2" id="KW-0808">Transferase</keyword>
<accession>A0A0C2M1R5</accession>
<evidence type="ECO:0000313" key="8">
    <source>
        <dbReference type="Proteomes" id="UP000031668"/>
    </source>
</evidence>
<organism evidence="7 8">
    <name type="scientific">Thelohanellus kitauei</name>
    <name type="common">Myxosporean</name>
    <dbReference type="NCBI Taxonomy" id="669202"/>
    <lineage>
        <taxon>Eukaryota</taxon>
        <taxon>Metazoa</taxon>
        <taxon>Cnidaria</taxon>
        <taxon>Myxozoa</taxon>
        <taxon>Myxosporea</taxon>
        <taxon>Bivalvulida</taxon>
        <taxon>Platysporina</taxon>
        <taxon>Myxobolidae</taxon>
        <taxon>Thelohanellus</taxon>
    </lineage>
</organism>
<evidence type="ECO:0000313" key="7">
    <source>
        <dbReference type="EMBL" id="KII61010.1"/>
    </source>
</evidence>
<dbReference type="OrthoDB" id="6021930at2759"/>
<keyword evidence="4 7" id="KW-0418">Kinase</keyword>
<feature type="domain" description="Protein kinase" evidence="6">
    <location>
        <begin position="1"/>
        <end position="94"/>
    </location>
</feature>
<dbReference type="Proteomes" id="UP000031668">
    <property type="component" value="Unassembled WGS sequence"/>
</dbReference>
<evidence type="ECO:0000256" key="2">
    <source>
        <dbReference type="ARBA" id="ARBA00022679"/>
    </source>
</evidence>
<dbReference type="PANTHER" id="PTHR11584:SF369">
    <property type="entry name" value="MITOGEN-ACTIVATED PROTEIN KINASE KINASE KINASE 19-RELATED"/>
    <property type="match status" value="1"/>
</dbReference>
<comment type="caution">
    <text evidence="7">The sequence shown here is derived from an EMBL/GenBank/DDBJ whole genome shotgun (WGS) entry which is preliminary data.</text>
</comment>
<dbReference type="InterPro" id="IPR011009">
    <property type="entry name" value="Kinase-like_dom_sf"/>
</dbReference>
<dbReference type="PANTHER" id="PTHR11584">
    <property type="entry name" value="SERINE/THREONINE PROTEIN KINASE"/>
    <property type="match status" value="1"/>
</dbReference>
<dbReference type="EMBL" id="JWZT01005390">
    <property type="protein sequence ID" value="KII61010.1"/>
    <property type="molecule type" value="Genomic_DNA"/>
</dbReference>
<evidence type="ECO:0000256" key="3">
    <source>
        <dbReference type="ARBA" id="ARBA00022741"/>
    </source>
</evidence>
<reference evidence="7 8" key="1">
    <citation type="journal article" date="2014" name="Genome Biol. Evol.">
        <title>The genome of the myxosporean Thelohanellus kitauei shows adaptations to nutrient acquisition within its fish host.</title>
        <authorList>
            <person name="Yang Y."/>
            <person name="Xiong J."/>
            <person name="Zhou Z."/>
            <person name="Huo F."/>
            <person name="Miao W."/>
            <person name="Ran C."/>
            <person name="Liu Y."/>
            <person name="Zhang J."/>
            <person name="Feng J."/>
            <person name="Wang M."/>
            <person name="Wang M."/>
            <person name="Wang L."/>
            <person name="Yao B."/>
        </authorList>
    </citation>
    <scope>NUCLEOTIDE SEQUENCE [LARGE SCALE GENOMIC DNA]</scope>
    <source>
        <strain evidence="7">Wuqing</strain>
    </source>
</reference>